<evidence type="ECO:0000256" key="4">
    <source>
        <dbReference type="ARBA" id="ARBA00023136"/>
    </source>
</evidence>
<evidence type="ECO:0000256" key="3">
    <source>
        <dbReference type="ARBA" id="ARBA00022989"/>
    </source>
</evidence>
<dbReference type="InterPro" id="IPR056376">
    <property type="entry name" value="DEX1_C"/>
</dbReference>
<dbReference type="EMBL" id="JBJUIK010000002">
    <property type="protein sequence ID" value="KAL3536485.1"/>
    <property type="molecule type" value="Genomic_DNA"/>
</dbReference>
<reference evidence="7 8" key="1">
    <citation type="submission" date="2024-11" db="EMBL/GenBank/DDBJ databases">
        <title>A near-complete genome assembly of Cinchona calisaya.</title>
        <authorList>
            <person name="Lian D.C."/>
            <person name="Zhao X.W."/>
            <person name="Wei L."/>
        </authorList>
    </citation>
    <scope>NUCLEOTIDE SEQUENCE [LARGE SCALE GENOMIC DNA]</scope>
    <source>
        <tissue evidence="7">Nenye</tissue>
    </source>
</reference>
<feature type="domain" description="DEX1 C-terminal" evidence="6">
    <location>
        <begin position="175"/>
        <end position="261"/>
    </location>
</feature>
<keyword evidence="2" id="KW-0812">Transmembrane</keyword>
<feature type="compositionally biased region" description="Basic and acidic residues" evidence="5">
    <location>
        <begin position="13"/>
        <end position="28"/>
    </location>
</feature>
<evidence type="ECO:0000313" key="7">
    <source>
        <dbReference type="EMBL" id="KAL3536485.1"/>
    </source>
</evidence>
<dbReference type="Proteomes" id="UP001630127">
    <property type="component" value="Unassembled WGS sequence"/>
</dbReference>
<keyword evidence="3" id="KW-1133">Transmembrane helix</keyword>
<dbReference type="InterPro" id="IPR028994">
    <property type="entry name" value="Integrin_alpha_N"/>
</dbReference>
<evidence type="ECO:0000313" key="8">
    <source>
        <dbReference type="Proteomes" id="UP001630127"/>
    </source>
</evidence>
<gene>
    <name evidence="7" type="ORF">ACH5RR_004946</name>
</gene>
<evidence type="ECO:0000259" key="6">
    <source>
        <dbReference type="Pfam" id="PF23722"/>
    </source>
</evidence>
<dbReference type="GO" id="GO:0016020">
    <property type="term" value="C:membrane"/>
    <property type="evidence" value="ECO:0007669"/>
    <property type="project" value="UniProtKB-SubCell"/>
</dbReference>
<keyword evidence="4" id="KW-0472">Membrane</keyword>
<evidence type="ECO:0000256" key="5">
    <source>
        <dbReference type="SAM" id="MobiDB-lite"/>
    </source>
</evidence>
<dbReference type="AlphaFoldDB" id="A0ABD3AYY8"/>
<comment type="subcellular location">
    <subcellularLocation>
        <location evidence="1">Membrane</location>
        <topology evidence="1">Single-pass membrane protein</topology>
    </subcellularLocation>
</comment>
<dbReference type="Pfam" id="PF23722">
    <property type="entry name" value="Beta-sand_DEX1"/>
    <property type="match status" value="1"/>
</dbReference>
<protein>
    <recommendedName>
        <fullName evidence="6">DEX1 C-terminal domain-containing protein</fullName>
    </recommendedName>
</protein>
<feature type="region of interest" description="Disordered" evidence="5">
    <location>
        <begin position="1"/>
        <end position="28"/>
    </location>
</feature>
<accession>A0ABD3AYY8</accession>
<name>A0ABD3AYY8_9GENT</name>
<comment type="caution">
    <text evidence="7">The sequence shown here is derived from an EMBL/GenBank/DDBJ whole genome shotgun (WGS) entry which is preliminary data.</text>
</comment>
<sequence>MPNNLNDTSWGSELEKVNNGENGNDRVDTATVENGERLDAEADSSFELFRESDDLADEYNYDYDGYVDESLWGDEEWSETHHETLENYVHIDAHVLCSPVIEDIDNDGISEMVVAVSHFFDHEYSMVLADNVDGGDDLDLIVTTMNGNVFCFSNPASHHPLRGRNNVAYHYNREGINVKPSSRAFRDEEGKSLWVETDCKLAGSGNYVGEWTIKQKHVFDSAGVHRIKLPTVRLRTSGTVLVEMVDKNGLHFSYDFALTFHMHYYKLLKWLQVLPMLRPQEGMLLPLFSRNTNL</sequence>
<evidence type="ECO:0000256" key="2">
    <source>
        <dbReference type="ARBA" id="ARBA00022692"/>
    </source>
</evidence>
<proteinExistence type="predicted"/>
<evidence type="ECO:0000256" key="1">
    <source>
        <dbReference type="ARBA" id="ARBA00004167"/>
    </source>
</evidence>
<dbReference type="PANTHER" id="PTHR21419:SF23">
    <property type="entry name" value="PROTEIN DEFECTIVE IN EXINE FORMATION 1"/>
    <property type="match status" value="1"/>
</dbReference>
<dbReference type="SUPFAM" id="SSF69318">
    <property type="entry name" value="Integrin alpha N-terminal domain"/>
    <property type="match status" value="1"/>
</dbReference>
<dbReference type="InterPro" id="IPR045232">
    <property type="entry name" value="FAM234"/>
</dbReference>
<organism evidence="7 8">
    <name type="scientific">Cinchona calisaya</name>
    <dbReference type="NCBI Taxonomy" id="153742"/>
    <lineage>
        <taxon>Eukaryota</taxon>
        <taxon>Viridiplantae</taxon>
        <taxon>Streptophyta</taxon>
        <taxon>Embryophyta</taxon>
        <taxon>Tracheophyta</taxon>
        <taxon>Spermatophyta</taxon>
        <taxon>Magnoliopsida</taxon>
        <taxon>eudicotyledons</taxon>
        <taxon>Gunneridae</taxon>
        <taxon>Pentapetalae</taxon>
        <taxon>asterids</taxon>
        <taxon>lamiids</taxon>
        <taxon>Gentianales</taxon>
        <taxon>Rubiaceae</taxon>
        <taxon>Cinchonoideae</taxon>
        <taxon>Cinchoneae</taxon>
        <taxon>Cinchona</taxon>
    </lineage>
</organism>
<feature type="compositionally biased region" description="Polar residues" evidence="5">
    <location>
        <begin position="1"/>
        <end position="11"/>
    </location>
</feature>
<keyword evidence="8" id="KW-1185">Reference proteome</keyword>
<dbReference type="PANTHER" id="PTHR21419">
    <property type="match status" value="1"/>
</dbReference>